<protein>
    <submittedName>
        <fullName evidence="10">Carbon starvation protein CstA</fullName>
    </submittedName>
</protein>
<feature type="transmembrane region" description="Helical" evidence="8">
    <location>
        <begin position="378"/>
        <end position="398"/>
    </location>
</feature>
<evidence type="ECO:0000256" key="6">
    <source>
        <dbReference type="ARBA" id="ARBA00022989"/>
    </source>
</evidence>
<dbReference type="EMBL" id="RBTD01000224">
    <property type="protein sequence ID" value="RMT20300.1"/>
    <property type="molecule type" value="Genomic_DNA"/>
</dbReference>
<evidence type="ECO:0000256" key="7">
    <source>
        <dbReference type="ARBA" id="ARBA00023136"/>
    </source>
</evidence>
<evidence type="ECO:0000256" key="4">
    <source>
        <dbReference type="ARBA" id="ARBA00022475"/>
    </source>
</evidence>
<accession>A0A3M5JBV3</accession>
<feature type="transmembrane region" description="Helical" evidence="8">
    <location>
        <begin position="336"/>
        <end position="358"/>
    </location>
</feature>
<dbReference type="Proteomes" id="UP000276194">
    <property type="component" value="Unassembled WGS sequence"/>
</dbReference>
<evidence type="ECO:0000313" key="10">
    <source>
        <dbReference type="EMBL" id="RMT20300.1"/>
    </source>
</evidence>
<evidence type="ECO:0000256" key="2">
    <source>
        <dbReference type="ARBA" id="ARBA00007755"/>
    </source>
</evidence>
<dbReference type="PANTHER" id="PTHR30252:SF3">
    <property type="entry name" value="PYRUVATE_PROTON SYMPORTER BTST"/>
    <property type="match status" value="1"/>
</dbReference>
<comment type="similarity">
    <text evidence="2">Belongs to the peptide transporter carbon starvation (CstA) (TC 2.A.114) family.</text>
</comment>
<evidence type="ECO:0000256" key="5">
    <source>
        <dbReference type="ARBA" id="ARBA00022692"/>
    </source>
</evidence>
<proteinExistence type="inferred from homology"/>
<organism evidence="10 11">
    <name type="scientific">Pseudomonas amygdali pv. mori</name>
    <dbReference type="NCBI Taxonomy" id="34065"/>
    <lineage>
        <taxon>Bacteria</taxon>
        <taxon>Pseudomonadati</taxon>
        <taxon>Pseudomonadota</taxon>
        <taxon>Gammaproteobacteria</taxon>
        <taxon>Pseudomonadales</taxon>
        <taxon>Pseudomonadaceae</taxon>
        <taxon>Pseudomonas</taxon>
        <taxon>Pseudomonas amygdali</taxon>
    </lineage>
</organism>
<feature type="transmembrane region" description="Helical" evidence="8">
    <location>
        <begin position="523"/>
        <end position="542"/>
    </location>
</feature>
<feature type="transmembrane region" description="Helical" evidence="8">
    <location>
        <begin position="554"/>
        <end position="579"/>
    </location>
</feature>
<feature type="transmembrane region" description="Helical" evidence="8">
    <location>
        <begin position="586"/>
        <end position="607"/>
    </location>
</feature>
<feature type="transmembrane region" description="Helical" evidence="8">
    <location>
        <begin position="173"/>
        <end position="196"/>
    </location>
</feature>
<feature type="transmembrane region" description="Helical" evidence="8">
    <location>
        <begin position="297"/>
        <end position="316"/>
    </location>
</feature>
<keyword evidence="6 8" id="KW-1133">Transmembrane helix</keyword>
<dbReference type="Pfam" id="PF02554">
    <property type="entry name" value="CstA"/>
    <property type="match status" value="1"/>
</dbReference>
<dbReference type="InterPro" id="IPR051605">
    <property type="entry name" value="CstA"/>
</dbReference>
<dbReference type="AlphaFoldDB" id="A0A3M5JBV3"/>
<evidence type="ECO:0000256" key="8">
    <source>
        <dbReference type="SAM" id="Phobius"/>
    </source>
</evidence>
<gene>
    <name evidence="10" type="ORF">ALP52_05000</name>
</gene>
<feature type="transmembrane region" description="Helical" evidence="8">
    <location>
        <begin position="202"/>
        <end position="222"/>
    </location>
</feature>
<keyword evidence="7 8" id="KW-0472">Membrane</keyword>
<evidence type="ECO:0000256" key="3">
    <source>
        <dbReference type="ARBA" id="ARBA00022448"/>
    </source>
</evidence>
<evidence type="ECO:0000313" key="11">
    <source>
        <dbReference type="Proteomes" id="UP000276194"/>
    </source>
</evidence>
<comment type="subcellular location">
    <subcellularLocation>
        <location evidence="1">Cell membrane</location>
        <topology evidence="1">Multi-pass membrane protein</topology>
    </subcellularLocation>
</comment>
<feature type="transmembrane region" description="Helical" evidence="8">
    <location>
        <begin position="45"/>
        <end position="65"/>
    </location>
</feature>
<feature type="transmembrane region" description="Helical" evidence="8">
    <location>
        <begin position="478"/>
        <end position="502"/>
    </location>
</feature>
<name>A0A3M5JBV3_PSEA0</name>
<keyword evidence="3" id="KW-0813">Transport</keyword>
<dbReference type="InterPro" id="IPR003706">
    <property type="entry name" value="CstA_N"/>
</dbReference>
<sequence length="701" mass="75342">MPSSQLCWNKKMKNNSLMRHVPWLIVAIVGACALGVVALRRGEAINALWIVVAAVAIYLVAYRYYSLFIATHVMQLDPLRATPAVVNNDGLDYVPTNKHILFGHHFAAIAGAGPLVGPVLAAQMGYLPGTLWLIAGVVLAGAVQDFMILFLSTRRNGRSLGDMVREEMGRIPGTIALFGCFLIMIIILAVLALIVVKALAESPWGMFTVMATIPIAMFMGIYMRYIRPGRIGEISIIGVILLLGSIWVGGMVAADPTWGPMFTFTGVQITWMLVGYGFVAAMLPVWLLLAPRDYLSTFLKIGTILALAIGILILAPELKMPALTQFTNGTGPVWKGALFPFLFITIACGAVSGFHALISSGTTPKLLDNEKNARYIGYGGMLMESFVAIMAMVAASVIEPGVYFAMNSPAAVVGSDVVTVAQTVSSWGFAITPEQLTAVAKDIGENTVLARAGGAPTLAVGIAQILHQVLPGENTMAFWYHFAILFEALFILTAVDAGTRAGRFMLQDLLGSFVPALKRTESWTANAIGTGGCVALWGYLLYQGVIDPLGGINTLWPLFGISNQMLAGIALMLASVVLIKMKRQRYVWVTMLPATWLLICTVTAGLIKLFDANPAVGFLALAKKYSAAADAGQILAPAKTMDQMQHVIFNAYTNAGLTVLFLFVVFSILFYALKVGRAAWTTKARTDKEAPYQAMPPASQV</sequence>
<keyword evidence="5 8" id="KW-0812">Transmembrane</keyword>
<feature type="transmembrane region" description="Helical" evidence="8">
    <location>
        <begin position="651"/>
        <end position="673"/>
    </location>
</feature>
<feature type="domain" description="CstA N-terminal" evidence="9">
    <location>
        <begin position="46"/>
        <end position="604"/>
    </location>
</feature>
<evidence type="ECO:0000259" key="9">
    <source>
        <dbReference type="Pfam" id="PF02554"/>
    </source>
</evidence>
<feature type="transmembrane region" description="Helical" evidence="8">
    <location>
        <begin position="106"/>
        <end position="126"/>
    </location>
</feature>
<reference evidence="10 11" key="1">
    <citation type="submission" date="2018-08" db="EMBL/GenBank/DDBJ databases">
        <title>Recombination of ecologically and evolutionarily significant loci maintains genetic cohesion in the Pseudomonas syringae species complex.</title>
        <authorList>
            <person name="Dillon M."/>
            <person name="Thakur S."/>
            <person name="Almeida R.N.D."/>
            <person name="Weir B.S."/>
            <person name="Guttman D.S."/>
        </authorList>
    </citation>
    <scope>NUCLEOTIDE SEQUENCE [LARGE SCALE GENOMIC DNA]</scope>
    <source>
        <strain evidence="10 11">ICMP 6941</strain>
    </source>
</reference>
<feature type="transmembrane region" description="Helical" evidence="8">
    <location>
        <begin position="21"/>
        <end position="39"/>
    </location>
</feature>
<feature type="transmembrane region" description="Helical" evidence="8">
    <location>
        <begin position="269"/>
        <end position="290"/>
    </location>
</feature>
<feature type="transmembrane region" description="Helical" evidence="8">
    <location>
        <begin position="132"/>
        <end position="152"/>
    </location>
</feature>
<comment type="caution">
    <text evidence="10">The sequence shown here is derived from an EMBL/GenBank/DDBJ whole genome shotgun (WGS) entry which is preliminary data.</text>
</comment>
<evidence type="ECO:0000256" key="1">
    <source>
        <dbReference type="ARBA" id="ARBA00004651"/>
    </source>
</evidence>
<feature type="transmembrane region" description="Helical" evidence="8">
    <location>
        <begin position="234"/>
        <end position="254"/>
    </location>
</feature>
<dbReference type="GO" id="GO:0009267">
    <property type="term" value="P:cellular response to starvation"/>
    <property type="evidence" value="ECO:0007669"/>
    <property type="project" value="InterPro"/>
</dbReference>
<keyword evidence="4" id="KW-1003">Cell membrane</keyword>
<dbReference type="PANTHER" id="PTHR30252">
    <property type="entry name" value="INNER MEMBRANE PEPTIDE TRANSPORTER"/>
    <property type="match status" value="1"/>
</dbReference>
<dbReference type="GO" id="GO:0005886">
    <property type="term" value="C:plasma membrane"/>
    <property type="evidence" value="ECO:0007669"/>
    <property type="project" value="UniProtKB-SubCell"/>
</dbReference>